<dbReference type="EMBL" id="JARKIK010000040">
    <property type="protein sequence ID" value="KAK8738284.1"/>
    <property type="molecule type" value="Genomic_DNA"/>
</dbReference>
<dbReference type="InterPro" id="IPR012918">
    <property type="entry name" value="RTP801-like"/>
</dbReference>
<keyword evidence="3" id="KW-0963">Cytoplasm</keyword>
<feature type="non-terminal residue" evidence="4">
    <location>
        <position position="1"/>
    </location>
</feature>
<evidence type="ECO:0000313" key="5">
    <source>
        <dbReference type="Proteomes" id="UP001445076"/>
    </source>
</evidence>
<comment type="similarity">
    <text evidence="2">Belongs to the DDIT4 family.</text>
</comment>
<gene>
    <name evidence="4" type="ORF">OTU49_004140</name>
</gene>
<dbReference type="InterPro" id="IPR038281">
    <property type="entry name" value="RTP801-like_C_sf"/>
</dbReference>
<dbReference type="Gene3D" id="3.90.470.40">
    <property type="entry name" value="RTP801-like"/>
    <property type="match status" value="1"/>
</dbReference>
<sequence length="120" mass="13683">TEEVESGEALLVMEKLKSVLHRGVERYLNYEAFLISRTTLLRAAHDVLRLSCDRPLGLRSALVELYLHDGYSSKRLAQVVADPRQEVKTVIKLTLHQDHTSDSNTLHIQSGYTMERHCLP</sequence>
<dbReference type="GO" id="GO:0005737">
    <property type="term" value="C:cytoplasm"/>
    <property type="evidence" value="ECO:0007669"/>
    <property type="project" value="UniProtKB-SubCell"/>
</dbReference>
<accession>A0AAW0XJT2</accession>
<evidence type="ECO:0000256" key="3">
    <source>
        <dbReference type="ARBA" id="ARBA00022490"/>
    </source>
</evidence>
<dbReference type="Pfam" id="PF07809">
    <property type="entry name" value="RTP801_C"/>
    <property type="match status" value="1"/>
</dbReference>
<comment type="subcellular location">
    <subcellularLocation>
        <location evidence="1">Cytoplasm</location>
    </subcellularLocation>
</comment>
<comment type="caution">
    <text evidence="4">The sequence shown here is derived from an EMBL/GenBank/DDBJ whole genome shotgun (WGS) entry which is preliminary data.</text>
</comment>
<proteinExistence type="inferred from homology"/>
<name>A0AAW0XJT2_CHEQU</name>
<dbReference type="AlphaFoldDB" id="A0AAW0XJT2"/>
<reference evidence="4 5" key="1">
    <citation type="journal article" date="2024" name="BMC Genomics">
        <title>Genome assembly of redclaw crayfish (Cherax quadricarinatus) provides insights into its immune adaptation and hypoxia tolerance.</title>
        <authorList>
            <person name="Liu Z."/>
            <person name="Zheng J."/>
            <person name="Li H."/>
            <person name="Fang K."/>
            <person name="Wang S."/>
            <person name="He J."/>
            <person name="Zhou D."/>
            <person name="Weng S."/>
            <person name="Chi M."/>
            <person name="Gu Z."/>
            <person name="He J."/>
            <person name="Li F."/>
            <person name="Wang M."/>
        </authorList>
    </citation>
    <scope>NUCLEOTIDE SEQUENCE [LARGE SCALE GENOMIC DNA]</scope>
    <source>
        <strain evidence="4">ZL_2023a</strain>
    </source>
</reference>
<evidence type="ECO:0000256" key="2">
    <source>
        <dbReference type="ARBA" id="ARBA00010670"/>
    </source>
</evidence>
<keyword evidence="5" id="KW-1185">Reference proteome</keyword>
<evidence type="ECO:0000256" key="1">
    <source>
        <dbReference type="ARBA" id="ARBA00004496"/>
    </source>
</evidence>
<evidence type="ECO:0000313" key="4">
    <source>
        <dbReference type="EMBL" id="KAK8738284.1"/>
    </source>
</evidence>
<organism evidence="4 5">
    <name type="scientific">Cherax quadricarinatus</name>
    <name type="common">Australian red claw crayfish</name>
    <dbReference type="NCBI Taxonomy" id="27406"/>
    <lineage>
        <taxon>Eukaryota</taxon>
        <taxon>Metazoa</taxon>
        <taxon>Ecdysozoa</taxon>
        <taxon>Arthropoda</taxon>
        <taxon>Crustacea</taxon>
        <taxon>Multicrustacea</taxon>
        <taxon>Malacostraca</taxon>
        <taxon>Eumalacostraca</taxon>
        <taxon>Eucarida</taxon>
        <taxon>Decapoda</taxon>
        <taxon>Pleocyemata</taxon>
        <taxon>Astacidea</taxon>
        <taxon>Parastacoidea</taxon>
        <taxon>Parastacidae</taxon>
        <taxon>Cherax</taxon>
    </lineage>
</organism>
<dbReference type="GO" id="GO:0009968">
    <property type="term" value="P:negative regulation of signal transduction"/>
    <property type="evidence" value="ECO:0007669"/>
    <property type="project" value="InterPro"/>
</dbReference>
<protein>
    <submittedName>
        <fullName evidence="4">Uncharacterized protein</fullName>
    </submittedName>
</protein>
<dbReference type="Proteomes" id="UP001445076">
    <property type="component" value="Unassembled WGS sequence"/>
</dbReference>